<keyword evidence="2" id="KW-1185">Reference proteome</keyword>
<gene>
    <name evidence="1" type="ORF">Gohar_028360</name>
</gene>
<dbReference type="Proteomes" id="UP000593560">
    <property type="component" value="Unassembled WGS sequence"/>
</dbReference>
<dbReference type="AlphaFoldDB" id="A0A7J9I8D0"/>
<dbReference type="EMBL" id="JABFAD010274468">
    <property type="protein sequence ID" value="MBA0818391.1"/>
    <property type="molecule type" value="Genomic_DNA"/>
</dbReference>
<name>A0A7J9I8D0_9ROSI</name>
<proteinExistence type="predicted"/>
<sequence length="68" mass="8008">MCVKCSTQLQGCLEAKRVCGTRSTYDVDNFLWRMENYFCAKGIIDDAVKFYPKFTEKEAQTKLRWLTQ</sequence>
<evidence type="ECO:0000313" key="2">
    <source>
        <dbReference type="Proteomes" id="UP000593560"/>
    </source>
</evidence>
<protein>
    <submittedName>
        <fullName evidence="1">Uncharacterized protein</fullName>
    </submittedName>
</protein>
<organism evidence="1 2">
    <name type="scientific">Gossypium harknessii</name>
    <dbReference type="NCBI Taxonomy" id="34285"/>
    <lineage>
        <taxon>Eukaryota</taxon>
        <taxon>Viridiplantae</taxon>
        <taxon>Streptophyta</taxon>
        <taxon>Embryophyta</taxon>
        <taxon>Tracheophyta</taxon>
        <taxon>Spermatophyta</taxon>
        <taxon>Magnoliopsida</taxon>
        <taxon>eudicotyledons</taxon>
        <taxon>Gunneridae</taxon>
        <taxon>Pentapetalae</taxon>
        <taxon>rosids</taxon>
        <taxon>malvids</taxon>
        <taxon>Malvales</taxon>
        <taxon>Malvaceae</taxon>
        <taxon>Malvoideae</taxon>
        <taxon>Gossypium</taxon>
    </lineage>
</organism>
<evidence type="ECO:0000313" key="1">
    <source>
        <dbReference type="EMBL" id="MBA0818391.1"/>
    </source>
</evidence>
<reference evidence="1 2" key="1">
    <citation type="journal article" date="2019" name="Genome Biol. Evol.">
        <title>Insights into the evolution of the New World diploid cottons (Gossypium, subgenus Houzingenia) based on genome sequencing.</title>
        <authorList>
            <person name="Grover C.E."/>
            <person name="Arick M.A. 2nd"/>
            <person name="Thrash A."/>
            <person name="Conover J.L."/>
            <person name="Sanders W.S."/>
            <person name="Peterson D.G."/>
            <person name="Frelichowski J.E."/>
            <person name="Scheffler J.A."/>
            <person name="Scheffler B.E."/>
            <person name="Wendel J.F."/>
        </authorList>
    </citation>
    <scope>NUCLEOTIDE SEQUENCE [LARGE SCALE GENOMIC DNA]</scope>
    <source>
        <strain evidence="1">0</strain>
        <tissue evidence="1">Leaf</tissue>
    </source>
</reference>
<accession>A0A7J9I8D0</accession>
<comment type="caution">
    <text evidence="1">The sequence shown here is derived from an EMBL/GenBank/DDBJ whole genome shotgun (WGS) entry which is preliminary data.</text>
</comment>
<dbReference type="OrthoDB" id="912717at2759"/>